<dbReference type="Pfam" id="PF01202">
    <property type="entry name" value="SKI"/>
    <property type="match status" value="1"/>
</dbReference>
<comment type="subunit">
    <text evidence="11">Monomer.</text>
</comment>
<keyword evidence="11" id="KW-0479">Metal-binding</keyword>
<evidence type="ECO:0000256" key="7">
    <source>
        <dbReference type="ARBA" id="ARBA00022777"/>
    </source>
</evidence>
<comment type="caution">
    <text evidence="12">The sequence shown here is derived from an EMBL/GenBank/DDBJ whole genome shotgun (WGS) entry which is preliminary data.</text>
</comment>
<dbReference type="GO" id="GO:0000287">
    <property type="term" value="F:magnesium ion binding"/>
    <property type="evidence" value="ECO:0007669"/>
    <property type="project" value="UniProtKB-UniRule"/>
</dbReference>
<keyword evidence="9 11" id="KW-0057">Aromatic amino acid biosynthesis</keyword>
<comment type="pathway">
    <text evidence="1 11">Metabolic intermediate biosynthesis; chorismate biosynthesis; chorismate from D-erythrose 4-phosphate and phosphoenolpyruvate: step 5/7.</text>
</comment>
<evidence type="ECO:0000256" key="5">
    <source>
        <dbReference type="ARBA" id="ARBA00022679"/>
    </source>
</evidence>
<dbReference type="UniPathway" id="UPA00053">
    <property type="reaction ID" value="UER00088"/>
</dbReference>
<dbReference type="CDD" id="cd00464">
    <property type="entry name" value="SK"/>
    <property type="match status" value="1"/>
</dbReference>
<keyword evidence="11" id="KW-0963">Cytoplasm</keyword>
<feature type="binding site" evidence="11">
    <location>
        <position position="119"/>
    </location>
    <ligand>
        <name>ATP</name>
        <dbReference type="ChEBI" id="CHEBI:30616"/>
    </ligand>
</feature>
<dbReference type="GO" id="GO:0008652">
    <property type="term" value="P:amino acid biosynthetic process"/>
    <property type="evidence" value="ECO:0007669"/>
    <property type="project" value="UniProtKB-KW"/>
</dbReference>
<comment type="subcellular location">
    <subcellularLocation>
        <location evidence="11">Cytoplasm</location>
    </subcellularLocation>
</comment>
<keyword evidence="8 11" id="KW-0067">ATP-binding</keyword>
<dbReference type="GO" id="GO:0009423">
    <property type="term" value="P:chorismate biosynthetic process"/>
    <property type="evidence" value="ECO:0007669"/>
    <property type="project" value="UniProtKB-UniRule"/>
</dbReference>
<dbReference type="PRINTS" id="PR01100">
    <property type="entry name" value="SHIKIMTKNASE"/>
</dbReference>
<gene>
    <name evidence="11" type="primary">aroK</name>
    <name evidence="12" type="ORF">DEM34_03180</name>
</gene>
<dbReference type="Gene3D" id="3.40.50.300">
    <property type="entry name" value="P-loop containing nucleotide triphosphate hydrolases"/>
    <property type="match status" value="1"/>
</dbReference>
<evidence type="ECO:0000313" key="13">
    <source>
        <dbReference type="Proteomes" id="UP000245474"/>
    </source>
</evidence>
<keyword evidence="6 11" id="KW-0547">Nucleotide-binding</keyword>
<comment type="similarity">
    <text evidence="2 11">Belongs to the shikimate kinase family.</text>
</comment>
<dbReference type="PANTHER" id="PTHR21087:SF16">
    <property type="entry name" value="SHIKIMATE KINASE 1, CHLOROPLASTIC"/>
    <property type="match status" value="1"/>
</dbReference>
<keyword evidence="4 11" id="KW-0028">Amino-acid biosynthesis</keyword>
<dbReference type="GO" id="GO:0005524">
    <property type="term" value="F:ATP binding"/>
    <property type="evidence" value="ECO:0007669"/>
    <property type="project" value="UniProtKB-UniRule"/>
</dbReference>
<evidence type="ECO:0000256" key="4">
    <source>
        <dbReference type="ARBA" id="ARBA00022605"/>
    </source>
</evidence>
<evidence type="ECO:0000313" key="12">
    <source>
        <dbReference type="EMBL" id="PWG64818.1"/>
    </source>
</evidence>
<dbReference type="NCBIfam" id="NF003456">
    <property type="entry name" value="PRK05057.1"/>
    <property type="match status" value="1"/>
</dbReference>
<evidence type="ECO:0000256" key="6">
    <source>
        <dbReference type="ARBA" id="ARBA00022741"/>
    </source>
</evidence>
<feature type="binding site" evidence="11">
    <location>
        <position position="18"/>
    </location>
    <ligand>
        <name>Mg(2+)</name>
        <dbReference type="ChEBI" id="CHEBI:18420"/>
    </ligand>
</feature>
<keyword evidence="11" id="KW-0460">Magnesium</keyword>
<dbReference type="InterPro" id="IPR023000">
    <property type="entry name" value="Shikimate_kinase_CS"/>
</dbReference>
<evidence type="ECO:0000256" key="9">
    <source>
        <dbReference type="ARBA" id="ARBA00023141"/>
    </source>
</evidence>
<feature type="binding site" evidence="11">
    <location>
        <position position="82"/>
    </location>
    <ligand>
        <name>substrate</name>
    </ligand>
</feature>
<evidence type="ECO:0000256" key="11">
    <source>
        <dbReference type="HAMAP-Rule" id="MF_00109"/>
    </source>
</evidence>
<protein>
    <recommendedName>
        <fullName evidence="3 11">Shikimate kinase</fullName>
        <shortName evidence="11">SK</shortName>
        <ecNumber evidence="3 11">2.7.1.71</ecNumber>
    </recommendedName>
</protein>
<evidence type="ECO:0000256" key="2">
    <source>
        <dbReference type="ARBA" id="ARBA00006997"/>
    </source>
</evidence>
<dbReference type="PANTHER" id="PTHR21087">
    <property type="entry name" value="SHIKIMATE KINASE"/>
    <property type="match status" value="1"/>
</dbReference>
<evidence type="ECO:0000256" key="3">
    <source>
        <dbReference type="ARBA" id="ARBA00012154"/>
    </source>
</evidence>
<dbReference type="EC" id="2.7.1.71" evidence="3 11"/>
<dbReference type="GO" id="GO:0005829">
    <property type="term" value="C:cytosol"/>
    <property type="evidence" value="ECO:0007669"/>
    <property type="project" value="TreeGrafter"/>
</dbReference>
<dbReference type="AlphaFoldDB" id="A0A2U2N6W2"/>
<comment type="catalytic activity">
    <reaction evidence="10 11">
        <text>shikimate + ATP = 3-phosphoshikimate + ADP + H(+)</text>
        <dbReference type="Rhea" id="RHEA:13121"/>
        <dbReference type="ChEBI" id="CHEBI:15378"/>
        <dbReference type="ChEBI" id="CHEBI:30616"/>
        <dbReference type="ChEBI" id="CHEBI:36208"/>
        <dbReference type="ChEBI" id="CHEBI:145989"/>
        <dbReference type="ChEBI" id="CHEBI:456216"/>
        <dbReference type="EC" id="2.7.1.71"/>
    </reaction>
</comment>
<feature type="binding site" evidence="11">
    <location>
        <begin position="14"/>
        <end position="19"/>
    </location>
    <ligand>
        <name>ATP</name>
        <dbReference type="ChEBI" id="CHEBI:30616"/>
    </ligand>
</feature>
<comment type="cofactor">
    <cofactor evidence="11">
        <name>Mg(2+)</name>
        <dbReference type="ChEBI" id="CHEBI:18420"/>
    </cofactor>
    <text evidence="11">Binds 1 Mg(2+) ion per subunit.</text>
</comment>
<reference evidence="12 13" key="1">
    <citation type="submission" date="2018-05" db="EMBL/GenBank/DDBJ databases">
        <title>Spiribacter halobius sp. nov., a moderately halophilic bacterium isolated from marine solar saltern.</title>
        <authorList>
            <person name="Zheng W.-S."/>
            <person name="Lu D.-C."/>
            <person name="Du Z.-J."/>
        </authorList>
    </citation>
    <scope>NUCLEOTIDE SEQUENCE [LARGE SCALE GENOMIC DNA]</scope>
    <source>
        <strain evidence="12 13">E85</strain>
    </source>
</reference>
<evidence type="ECO:0000256" key="1">
    <source>
        <dbReference type="ARBA" id="ARBA00004842"/>
    </source>
</evidence>
<keyword evidence="5 11" id="KW-0808">Transferase</keyword>
<dbReference type="InterPro" id="IPR027417">
    <property type="entry name" value="P-loop_NTPase"/>
</dbReference>
<evidence type="ECO:0000256" key="8">
    <source>
        <dbReference type="ARBA" id="ARBA00022840"/>
    </source>
</evidence>
<dbReference type="GO" id="GO:0009073">
    <property type="term" value="P:aromatic amino acid family biosynthetic process"/>
    <property type="evidence" value="ECO:0007669"/>
    <property type="project" value="UniProtKB-KW"/>
</dbReference>
<dbReference type="InterPro" id="IPR031322">
    <property type="entry name" value="Shikimate/glucono_kinase"/>
</dbReference>
<dbReference type="PROSITE" id="PS01128">
    <property type="entry name" value="SHIKIMATE_KINASE"/>
    <property type="match status" value="1"/>
</dbReference>
<proteinExistence type="inferred from homology"/>
<feature type="binding site" evidence="11">
    <location>
        <position position="138"/>
    </location>
    <ligand>
        <name>substrate</name>
    </ligand>
</feature>
<name>A0A2U2N6W2_9GAMM</name>
<keyword evidence="13" id="KW-1185">Reference proteome</keyword>
<dbReference type="SUPFAM" id="SSF52540">
    <property type="entry name" value="P-loop containing nucleoside triphosphate hydrolases"/>
    <property type="match status" value="1"/>
</dbReference>
<evidence type="ECO:0000256" key="10">
    <source>
        <dbReference type="ARBA" id="ARBA00048567"/>
    </source>
</evidence>
<dbReference type="EMBL" id="QFFI01000004">
    <property type="protein sequence ID" value="PWG64818.1"/>
    <property type="molecule type" value="Genomic_DNA"/>
</dbReference>
<keyword evidence="7 11" id="KW-0418">Kinase</keyword>
<dbReference type="HAMAP" id="MF_00109">
    <property type="entry name" value="Shikimate_kinase"/>
    <property type="match status" value="1"/>
</dbReference>
<sequence length="177" mass="19200">MAQADRIFLVGPMGAGKSTVGRRLARQLGLRFVDLDQALESRTGVDIPRIFDIEGEAGFRRREAALLDELTREPGIVLATGGGAITTESNRQHLAGRGLVVYLRAPVEVQLARTRHSSRPLLKCADPYARLEGLLAERAPLYEGIADLVVDAAEGGPDRLARRIATLIEEAPLAREP</sequence>
<feature type="binding site" evidence="11">
    <location>
        <position position="60"/>
    </location>
    <ligand>
        <name>substrate</name>
    </ligand>
</feature>
<dbReference type="InterPro" id="IPR000623">
    <property type="entry name" value="Shikimate_kinase/TSH1"/>
</dbReference>
<dbReference type="OrthoDB" id="9800332at2"/>
<comment type="function">
    <text evidence="11">Catalyzes the specific phosphorylation of the 3-hydroxyl group of shikimic acid using ATP as a cosubstrate.</text>
</comment>
<dbReference type="RefSeq" id="WP_109676203.1">
    <property type="nucleotide sequence ID" value="NZ_CP086615.1"/>
</dbReference>
<accession>A0A2U2N6W2</accession>
<dbReference type="GO" id="GO:0004765">
    <property type="term" value="F:shikimate kinase activity"/>
    <property type="evidence" value="ECO:0007669"/>
    <property type="project" value="UniProtKB-UniRule"/>
</dbReference>
<feature type="binding site" evidence="11">
    <location>
        <position position="36"/>
    </location>
    <ligand>
        <name>substrate</name>
    </ligand>
</feature>
<organism evidence="12 13">
    <name type="scientific">Sediminicurvatus halobius</name>
    <dbReference type="NCBI Taxonomy" id="2182432"/>
    <lineage>
        <taxon>Bacteria</taxon>
        <taxon>Pseudomonadati</taxon>
        <taxon>Pseudomonadota</taxon>
        <taxon>Gammaproteobacteria</taxon>
        <taxon>Chromatiales</taxon>
        <taxon>Ectothiorhodospiraceae</taxon>
        <taxon>Sediminicurvatus</taxon>
    </lineage>
</organism>
<dbReference type="Proteomes" id="UP000245474">
    <property type="component" value="Unassembled WGS sequence"/>
</dbReference>
<comment type="caution">
    <text evidence="11">Lacks conserved residue(s) required for the propagation of feature annotation.</text>
</comment>